<evidence type="ECO:0000313" key="3">
    <source>
        <dbReference type="EMBL" id="SDS52829.1"/>
    </source>
</evidence>
<dbReference type="STRING" id="1136497.SAMN04489752_1910"/>
<evidence type="ECO:0000256" key="2">
    <source>
        <dbReference type="SAM" id="Phobius"/>
    </source>
</evidence>
<keyword evidence="4" id="KW-1185">Reference proteome</keyword>
<sequence>MNAPTIIWIVVAIVVVLIIVGSSSQSAAARLRRNVNGRGKQPNGWTLRPRSAKKRSKPNVSNTSANCNVPTNWILIRHRTRGTPAVLLIRRSLVPEMLTFSVSRTAHKMDSVRLSPFSATLPVLNSLSKRMQRDPIPTVRTIGGWIRLMTEGARALRNTDAR</sequence>
<keyword evidence="2" id="KW-0812">Transmembrane</keyword>
<dbReference type="AlphaFoldDB" id="A0A1H1SZK6"/>
<feature type="region of interest" description="Disordered" evidence="1">
    <location>
        <begin position="33"/>
        <end position="64"/>
    </location>
</feature>
<protein>
    <submittedName>
        <fullName evidence="3">Uncharacterized protein</fullName>
    </submittedName>
</protein>
<keyword evidence="2" id="KW-0472">Membrane</keyword>
<name>A0A1H1SZK6_9MICO</name>
<keyword evidence="2" id="KW-1133">Transmembrane helix</keyword>
<gene>
    <name evidence="3" type="ORF">SAMN04489752_1910</name>
</gene>
<evidence type="ECO:0000313" key="4">
    <source>
        <dbReference type="Proteomes" id="UP000199597"/>
    </source>
</evidence>
<feature type="transmembrane region" description="Helical" evidence="2">
    <location>
        <begin position="6"/>
        <end position="24"/>
    </location>
</feature>
<dbReference type="Proteomes" id="UP000199597">
    <property type="component" value="Chromosome I"/>
</dbReference>
<evidence type="ECO:0000256" key="1">
    <source>
        <dbReference type="SAM" id="MobiDB-lite"/>
    </source>
</evidence>
<reference evidence="4" key="1">
    <citation type="submission" date="2016-10" db="EMBL/GenBank/DDBJ databases">
        <authorList>
            <person name="Varghese N."/>
            <person name="Submissions S."/>
        </authorList>
    </citation>
    <scope>NUCLEOTIDE SEQUENCE [LARGE SCALE GENOMIC DNA]</scope>
    <source>
        <strain evidence="4">DSM 23676</strain>
    </source>
</reference>
<dbReference type="EMBL" id="LT629766">
    <property type="protein sequence ID" value="SDS52829.1"/>
    <property type="molecule type" value="Genomic_DNA"/>
</dbReference>
<organism evidence="3 4">
    <name type="scientific">Brevibacterium siliguriense</name>
    <dbReference type="NCBI Taxonomy" id="1136497"/>
    <lineage>
        <taxon>Bacteria</taxon>
        <taxon>Bacillati</taxon>
        <taxon>Actinomycetota</taxon>
        <taxon>Actinomycetes</taxon>
        <taxon>Micrococcales</taxon>
        <taxon>Brevibacteriaceae</taxon>
        <taxon>Brevibacterium</taxon>
    </lineage>
</organism>
<proteinExistence type="predicted"/>
<accession>A0A1H1SZK6</accession>